<feature type="active site" evidence="10">
    <location>
        <position position="176"/>
    </location>
</feature>
<dbReference type="InterPro" id="IPR010998">
    <property type="entry name" value="Integrase_recombinase_N"/>
</dbReference>
<evidence type="ECO:0000313" key="14">
    <source>
        <dbReference type="Proteomes" id="UP001597036"/>
    </source>
</evidence>
<dbReference type="RefSeq" id="WP_377938809.1">
    <property type="nucleotide sequence ID" value="NZ_JBHTHQ010000021.1"/>
</dbReference>
<keyword evidence="4 10" id="KW-0132">Cell division</keyword>
<evidence type="ECO:0000256" key="5">
    <source>
        <dbReference type="ARBA" id="ARBA00022829"/>
    </source>
</evidence>
<evidence type="ECO:0000259" key="12">
    <source>
        <dbReference type="PROSITE" id="PS51900"/>
    </source>
</evidence>
<protein>
    <recommendedName>
        <fullName evidence="10">Tyrosine recombinase XerC</fullName>
    </recommendedName>
</protein>
<feature type="domain" description="Tyr recombinase" evidence="11">
    <location>
        <begin position="109"/>
        <end position="300"/>
    </location>
</feature>
<sequence>MTDMSFEQQIEQFIVHISVEKGLSRATVCAYESDLRKYTSWLIDCSVKDAAHIHKSDVENFVATLSHESARTVARRLASIHEFHKFLVSHGDVEEDVSDGIKPPRSGTRLPDALTVEEVTALIEATQAEKTDDLVRVRDRALLEFMYASAARVSEAVGANIADIDLDAQVARLIGKGDKQRLVPLGSYACAALDRYINGGAWQFLASKSKSGMEMRAIFLNKRGKRLSRQSVWEIVQTYAKSAGIEKDIHPHTLRHSCATHLIQGGADVRTVQEFLGHASVTTTQIYTHVSPQALIEAYILSHPRAR</sequence>
<dbReference type="HAMAP" id="MF_01808">
    <property type="entry name" value="Recomb_XerC_XerD"/>
    <property type="match status" value="1"/>
</dbReference>
<comment type="similarity">
    <text evidence="2">Belongs to the 'phage' integrase family. XerD subfamily.</text>
</comment>
<evidence type="ECO:0000256" key="3">
    <source>
        <dbReference type="ARBA" id="ARBA00022490"/>
    </source>
</evidence>
<proteinExistence type="inferred from homology"/>
<comment type="subcellular location">
    <subcellularLocation>
        <location evidence="1 10">Cytoplasm</location>
    </subcellularLocation>
</comment>
<accession>A0ABW2Y948</accession>
<dbReference type="CDD" id="cd00798">
    <property type="entry name" value="INT_XerDC_C"/>
    <property type="match status" value="1"/>
</dbReference>
<dbReference type="PANTHER" id="PTHR30349">
    <property type="entry name" value="PHAGE INTEGRASE-RELATED"/>
    <property type="match status" value="1"/>
</dbReference>
<dbReference type="Proteomes" id="UP001597036">
    <property type="component" value="Unassembled WGS sequence"/>
</dbReference>
<dbReference type="InterPro" id="IPR050090">
    <property type="entry name" value="Tyrosine_recombinase_XerCD"/>
</dbReference>
<keyword evidence="8 10" id="KW-0233">DNA recombination</keyword>
<dbReference type="InterPro" id="IPR004107">
    <property type="entry name" value="Integrase_SAM-like_N"/>
</dbReference>
<feature type="active site" description="O-(3'-phospho-DNA)-tyrosine intermediate" evidence="10">
    <location>
        <position position="287"/>
    </location>
</feature>
<evidence type="ECO:0000256" key="10">
    <source>
        <dbReference type="HAMAP-Rule" id="MF_01808"/>
    </source>
</evidence>
<dbReference type="InterPro" id="IPR011932">
    <property type="entry name" value="Recomb_XerD"/>
</dbReference>
<evidence type="ECO:0000256" key="8">
    <source>
        <dbReference type="ARBA" id="ARBA00023172"/>
    </source>
</evidence>
<comment type="caution">
    <text evidence="13">The sequence shown here is derived from an EMBL/GenBank/DDBJ whole genome shotgun (WGS) entry which is preliminary data.</text>
</comment>
<reference evidence="14" key="1">
    <citation type="journal article" date="2019" name="Int. J. Syst. Evol. Microbiol.">
        <title>The Global Catalogue of Microorganisms (GCM) 10K type strain sequencing project: providing services to taxonomists for standard genome sequencing and annotation.</title>
        <authorList>
            <consortium name="The Broad Institute Genomics Platform"/>
            <consortium name="The Broad Institute Genome Sequencing Center for Infectious Disease"/>
            <person name="Wu L."/>
            <person name="Ma J."/>
        </authorList>
    </citation>
    <scope>NUCLEOTIDE SEQUENCE [LARGE SCALE GENOMIC DNA]</scope>
    <source>
        <strain evidence="14">CCM 8604</strain>
    </source>
</reference>
<dbReference type="InterPro" id="IPR011010">
    <property type="entry name" value="DNA_brk_join_enz"/>
</dbReference>
<keyword evidence="6 10" id="KW-0229">DNA integration</keyword>
<dbReference type="Pfam" id="PF02899">
    <property type="entry name" value="Phage_int_SAM_1"/>
    <property type="match status" value="1"/>
</dbReference>
<evidence type="ECO:0000313" key="13">
    <source>
        <dbReference type="EMBL" id="MFD0705111.1"/>
    </source>
</evidence>
<dbReference type="PANTHER" id="PTHR30349:SF81">
    <property type="entry name" value="TYROSINE RECOMBINASE XERC"/>
    <property type="match status" value="1"/>
</dbReference>
<feature type="active site" evidence="10">
    <location>
        <position position="255"/>
    </location>
</feature>
<dbReference type="PROSITE" id="PS51900">
    <property type="entry name" value="CB"/>
    <property type="match status" value="1"/>
</dbReference>
<evidence type="ECO:0000256" key="2">
    <source>
        <dbReference type="ARBA" id="ARBA00010450"/>
    </source>
</evidence>
<comment type="subunit">
    <text evidence="10">Forms a cyclic heterotetrameric complex composed of two molecules of XerC and two molecules of XerD.</text>
</comment>
<evidence type="ECO:0000259" key="11">
    <source>
        <dbReference type="PROSITE" id="PS51898"/>
    </source>
</evidence>
<dbReference type="Gene3D" id="1.10.443.10">
    <property type="entry name" value="Intergrase catalytic core"/>
    <property type="match status" value="1"/>
</dbReference>
<keyword evidence="7 10" id="KW-0238">DNA-binding</keyword>
<comment type="function">
    <text evidence="10">Site-specific tyrosine recombinase, which acts by catalyzing the cutting and rejoining of the recombining DNA molecules. The XerC-XerD complex is essential to convert dimers of the bacterial chromosome into monomers to permit their segregation at cell division. It also contributes to the segregational stability of plasmids.</text>
</comment>
<evidence type="ECO:0000256" key="4">
    <source>
        <dbReference type="ARBA" id="ARBA00022618"/>
    </source>
</evidence>
<keyword evidence="9 10" id="KW-0131">Cell cycle</keyword>
<comment type="similarity">
    <text evidence="10">Belongs to the 'phage' integrase family. XerC subfamily.</text>
</comment>
<dbReference type="InterPro" id="IPR044068">
    <property type="entry name" value="CB"/>
</dbReference>
<gene>
    <name evidence="13" type="primary">xerD</name>
    <name evidence="10" type="synonym">xerC</name>
    <name evidence="13" type="ORF">ACFQY8_05055</name>
</gene>
<organism evidence="13 14">
    <name type="scientific">Alloscardovia venturai</name>
    <dbReference type="NCBI Taxonomy" id="1769421"/>
    <lineage>
        <taxon>Bacteria</taxon>
        <taxon>Bacillati</taxon>
        <taxon>Actinomycetota</taxon>
        <taxon>Actinomycetes</taxon>
        <taxon>Bifidobacteriales</taxon>
        <taxon>Bifidobacteriaceae</taxon>
        <taxon>Alloscardovia</taxon>
    </lineage>
</organism>
<dbReference type="Pfam" id="PF00589">
    <property type="entry name" value="Phage_integrase"/>
    <property type="match status" value="1"/>
</dbReference>
<feature type="active site" evidence="10">
    <location>
        <position position="278"/>
    </location>
</feature>
<dbReference type="InterPro" id="IPR013762">
    <property type="entry name" value="Integrase-like_cat_sf"/>
</dbReference>
<dbReference type="PROSITE" id="PS51898">
    <property type="entry name" value="TYR_RECOMBINASE"/>
    <property type="match status" value="1"/>
</dbReference>
<dbReference type="NCBIfam" id="TIGR02225">
    <property type="entry name" value="recomb_XerD"/>
    <property type="match status" value="1"/>
</dbReference>
<dbReference type="InterPro" id="IPR023009">
    <property type="entry name" value="Tyrosine_recombinase_XerC/XerD"/>
</dbReference>
<feature type="domain" description="Core-binding (CB)" evidence="12">
    <location>
        <begin position="4"/>
        <end position="88"/>
    </location>
</feature>
<dbReference type="NCBIfam" id="NF001399">
    <property type="entry name" value="PRK00283.1"/>
    <property type="match status" value="1"/>
</dbReference>
<keyword evidence="3 10" id="KW-0963">Cytoplasm</keyword>
<dbReference type="InterPro" id="IPR002104">
    <property type="entry name" value="Integrase_catalytic"/>
</dbReference>
<feature type="active site" evidence="10">
    <location>
        <position position="252"/>
    </location>
</feature>
<feature type="active site" evidence="10">
    <location>
        <position position="152"/>
    </location>
</feature>
<evidence type="ECO:0000256" key="6">
    <source>
        <dbReference type="ARBA" id="ARBA00022908"/>
    </source>
</evidence>
<dbReference type="SUPFAM" id="SSF56349">
    <property type="entry name" value="DNA breaking-rejoining enzymes"/>
    <property type="match status" value="1"/>
</dbReference>
<name>A0ABW2Y948_9BIFI</name>
<dbReference type="EMBL" id="JBHTHQ010000021">
    <property type="protein sequence ID" value="MFD0705111.1"/>
    <property type="molecule type" value="Genomic_DNA"/>
</dbReference>
<evidence type="ECO:0000256" key="7">
    <source>
        <dbReference type="ARBA" id="ARBA00023125"/>
    </source>
</evidence>
<keyword evidence="5 10" id="KW-0159">Chromosome partition</keyword>
<evidence type="ECO:0000256" key="9">
    <source>
        <dbReference type="ARBA" id="ARBA00023306"/>
    </source>
</evidence>
<evidence type="ECO:0000256" key="1">
    <source>
        <dbReference type="ARBA" id="ARBA00004496"/>
    </source>
</evidence>
<dbReference type="Gene3D" id="1.10.150.130">
    <property type="match status" value="1"/>
</dbReference>
<keyword evidence="14" id="KW-1185">Reference proteome</keyword>